<protein>
    <submittedName>
        <fullName evidence="1">Uncharacterized protein</fullName>
    </submittedName>
</protein>
<dbReference type="EMBL" id="AEVS01000077">
    <property type="protein sequence ID" value="EGA64818.1"/>
    <property type="molecule type" value="Genomic_DNA"/>
</dbReference>
<name>E8LWR7_9VIBR</name>
<comment type="caution">
    <text evidence="1">The sequence shown here is derived from an EMBL/GenBank/DDBJ whole genome shotgun (WGS) entry which is preliminary data.</text>
</comment>
<gene>
    <name evidence="1" type="ORF">VIBR0546_17348</name>
</gene>
<evidence type="ECO:0000313" key="1">
    <source>
        <dbReference type="EMBL" id="EGA64818.1"/>
    </source>
</evidence>
<evidence type="ECO:0000313" key="2">
    <source>
        <dbReference type="Proteomes" id="UP000004371"/>
    </source>
</evidence>
<reference evidence="1 2" key="1">
    <citation type="journal article" date="2012" name="Int. J. Syst. Evol. Microbiol.">
        <title>Vibrio caribbeanicus sp. nov., isolated from the marine sponge Scleritoderma cyanea.</title>
        <authorList>
            <person name="Hoffmann M."/>
            <person name="Monday S.R."/>
            <person name="Allard M.W."/>
            <person name="Strain E.A."/>
            <person name="Whittaker P."/>
            <person name="Naum M."/>
            <person name="McCarthy P.J."/>
            <person name="Lopez J.V."/>
            <person name="Fischer M."/>
            <person name="Brown E.W."/>
        </authorList>
    </citation>
    <scope>NUCLEOTIDE SEQUENCE [LARGE SCALE GENOMIC DNA]</scope>
    <source>
        <strain evidence="1 2">LMG 20546</strain>
    </source>
</reference>
<dbReference type="STRING" id="945543.VIBR0546_17348"/>
<keyword evidence="2" id="KW-1185">Reference proteome</keyword>
<dbReference type="Proteomes" id="UP000004371">
    <property type="component" value="Unassembled WGS sequence"/>
</dbReference>
<proteinExistence type="predicted"/>
<sequence length="82" mass="9024">MLKLKIETFSNDSGNIEDTLTVPLAVAKTLLKFLPANLAAKFDENGEQLQDLVSAIADAKQPGIILEFDDQDEDQRIVFSVC</sequence>
<dbReference type="RefSeq" id="WP_006880296.1">
    <property type="nucleotide sequence ID" value="NZ_AEVS01000077.1"/>
</dbReference>
<organism evidence="1 2">
    <name type="scientific">Vibrio brasiliensis LMG 20546</name>
    <dbReference type="NCBI Taxonomy" id="945543"/>
    <lineage>
        <taxon>Bacteria</taxon>
        <taxon>Pseudomonadati</taxon>
        <taxon>Pseudomonadota</taxon>
        <taxon>Gammaproteobacteria</taxon>
        <taxon>Vibrionales</taxon>
        <taxon>Vibrionaceae</taxon>
        <taxon>Vibrio</taxon>
        <taxon>Vibrio oreintalis group</taxon>
    </lineage>
</organism>
<dbReference type="AlphaFoldDB" id="E8LWR7"/>
<accession>E8LWR7</accession>
<dbReference type="OrthoDB" id="5897532at2"/>
<dbReference type="eggNOG" id="ENOG50309GU">
    <property type="taxonomic scope" value="Bacteria"/>
</dbReference>